<organism evidence="2 3">
    <name type="scientific">Marasmius oreades</name>
    <name type="common">fairy-ring Marasmius</name>
    <dbReference type="NCBI Taxonomy" id="181124"/>
    <lineage>
        <taxon>Eukaryota</taxon>
        <taxon>Fungi</taxon>
        <taxon>Dikarya</taxon>
        <taxon>Basidiomycota</taxon>
        <taxon>Agaricomycotina</taxon>
        <taxon>Agaricomycetes</taxon>
        <taxon>Agaricomycetidae</taxon>
        <taxon>Agaricales</taxon>
        <taxon>Marasmiineae</taxon>
        <taxon>Marasmiaceae</taxon>
        <taxon>Marasmius</taxon>
    </lineage>
</organism>
<dbReference type="EMBL" id="CM032189">
    <property type="protein sequence ID" value="KAG7087562.1"/>
    <property type="molecule type" value="Genomic_DNA"/>
</dbReference>
<protein>
    <submittedName>
        <fullName evidence="2">Uncharacterized protein</fullName>
    </submittedName>
</protein>
<evidence type="ECO:0000256" key="1">
    <source>
        <dbReference type="PROSITE-ProRule" id="PRU00235"/>
    </source>
</evidence>
<dbReference type="SUPFAM" id="SSF50985">
    <property type="entry name" value="RCC1/BLIP-II"/>
    <property type="match status" value="1"/>
</dbReference>
<accession>A0A9P7RQC6</accession>
<proteinExistence type="predicted"/>
<dbReference type="Gene3D" id="2.130.10.30">
    <property type="entry name" value="Regulator of chromosome condensation 1/beta-lactamase-inhibitor protein II"/>
    <property type="match status" value="1"/>
</dbReference>
<dbReference type="AlphaFoldDB" id="A0A9P7RQC6"/>
<dbReference type="InterPro" id="IPR000408">
    <property type="entry name" value="Reg_chr_condens"/>
</dbReference>
<dbReference type="InterPro" id="IPR009091">
    <property type="entry name" value="RCC1/BLIP-II"/>
</dbReference>
<dbReference type="KEGG" id="more:E1B28_013517"/>
<dbReference type="Proteomes" id="UP001049176">
    <property type="component" value="Chromosome 9"/>
</dbReference>
<keyword evidence="3" id="KW-1185">Reference proteome</keyword>
<gene>
    <name evidence="2" type="ORF">E1B28_013517</name>
</gene>
<dbReference type="RefSeq" id="XP_043004033.1">
    <property type="nucleotide sequence ID" value="XM_043158679.1"/>
</dbReference>
<name>A0A9P7RQC6_9AGAR</name>
<evidence type="ECO:0000313" key="2">
    <source>
        <dbReference type="EMBL" id="KAG7087562.1"/>
    </source>
</evidence>
<sequence length="156" mass="16883">MTVNSVLASRILELIPLYSPLPRFRVLAGMTSMEPLVFACGQHDVGQIGLPGDDPLFIAHPGSIPFPVQVPLPDPDDPVVRISTSSRGNWVVTADGAPYGWGEANSSELGLGWTDKKKEVSMARTPQVIVRRDGGWRAKEIACGGQHSVCLLRRRA</sequence>
<comment type="caution">
    <text evidence="2">The sequence shown here is derived from an EMBL/GenBank/DDBJ whole genome shotgun (WGS) entry which is preliminary data.</text>
</comment>
<dbReference type="GeneID" id="66082592"/>
<reference evidence="2" key="1">
    <citation type="journal article" date="2021" name="Genome Biol. Evol.">
        <title>The assembled and annotated genome of the fairy-ring fungus Marasmius oreades.</title>
        <authorList>
            <person name="Hiltunen M."/>
            <person name="Ament-Velasquez S.L."/>
            <person name="Johannesson H."/>
        </authorList>
    </citation>
    <scope>NUCLEOTIDE SEQUENCE</scope>
    <source>
        <strain evidence="2">03SP1</strain>
    </source>
</reference>
<feature type="repeat" description="RCC1" evidence="1">
    <location>
        <begin position="96"/>
        <end position="154"/>
    </location>
</feature>
<evidence type="ECO:0000313" key="3">
    <source>
        <dbReference type="Proteomes" id="UP001049176"/>
    </source>
</evidence>
<dbReference type="OrthoDB" id="61110at2759"/>
<dbReference type="Pfam" id="PF00415">
    <property type="entry name" value="RCC1"/>
    <property type="match status" value="1"/>
</dbReference>
<dbReference type="PROSITE" id="PS50012">
    <property type="entry name" value="RCC1_3"/>
    <property type="match status" value="1"/>
</dbReference>